<feature type="binding site" evidence="4">
    <location>
        <position position="344"/>
    </location>
    <ligand>
        <name>S-adenosyl-L-methionine</name>
        <dbReference type="ChEBI" id="CHEBI:59789"/>
    </ligand>
</feature>
<evidence type="ECO:0000313" key="7">
    <source>
        <dbReference type="EMBL" id="PPK98369.1"/>
    </source>
</evidence>
<dbReference type="SUPFAM" id="SSF53335">
    <property type="entry name" value="S-adenosyl-L-methionine-dependent methyltransferases"/>
    <property type="match status" value="1"/>
</dbReference>
<dbReference type="PANTHER" id="PTHR11061">
    <property type="entry name" value="RNA M5U METHYLTRANSFERASE"/>
    <property type="match status" value="1"/>
</dbReference>
<proteinExistence type="inferred from homology"/>
<feature type="active site" description="Nucleophile" evidence="4">
    <location>
        <position position="416"/>
    </location>
</feature>
<dbReference type="InterPro" id="IPR002792">
    <property type="entry name" value="TRAM_dom"/>
</dbReference>
<evidence type="ECO:0000259" key="6">
    <source>
        <dbReference type="PROSITE" id="PS50926"/>
    </source>
</evidence>
<dbReference type="Gene3D" id="3.40.50.150">
    <property type="entry name" value="Vaccinia Virus protein VP39"/>
    <property type="match status" value="1"/>
</dbReference>
<feature type="compositionally biased region" description="Basic residues" evidence="5">
    <location>
        <begin position="10"/>
        <end position="19"/>
    </location>
</feature>
<comment type="caution">
    <text evidence="7">The sequence shown here is derived from an EMBL/GenBank/DDBJ whole genome shotgun (WGS) entry which is preliminary data.</text>
</comment>
<dbReference type="Gene3D" id="2.40.50.140">
    <property type="entry name" value="Nucleic acid-binding proteins"/>
    <property type="match status" value="1"/>
</dbReference>
<evidence type="ECO:0000256" key="3">
    <source>
        <dbReference type="ARBA" id="ARBA00022691"/>
    </source>
</evidence>
<dbReference type="Pfam" id="PF05958">
    <property type="entry name" value="tRNA_U5-meth_tr"/>
    <property type="match status" value="1"/>
</dbReference>
<dbReference type="GO" id="GO:0070041">
    <property type="term" value="F:rRNA (uridine-C5-)-methyltransferase activity"/>
    <property type="evidence" value="ECO:0007669"/>
    <property type="project" value="TreeGrafter"/>
</dbReference>
<dbReference type="AlphaFoldDB" id="A0A2S6IVH7"/>
<dbReference type="Gene3D" id="2.40.50.1070">
    <property type="match status" value="1"/>
</dbReference>
<dbReference type="PROSITE" id="PS01231">
    <property type="entry name" value="TRMA_2"/>
    <property type="match status" value="1"/>
</dbReference>
<reference evidence="7 8" key="1">
    <citation type="submission" date="2018-02" db="EMBL/GenBank/DDBJ databases">
        <title>Genomic Encyclopedia of Archaeal and Bacterial Type Strains, Phase II (KMG-II): from individual species to whole genera.</title>
        <authorList>
            <person name="Goeker M."/>
        </authorList>
    </citation>
    <scope>NUCLEOTIDE SEQUENCE [LARGE SCALE GENOMIC DNA]</scope>
    <source>
        <strain evidence="7 8">DSM 22857</strain>
    </source>
</reference>
<dbReference type="InterPro" id="IPR010280">
    <property type="entry name" value="U5_MeTrfase_fam"/>
</dbReference>
<dbReference type="SUPFAM" id="SSF50249">
    <property type="entry name" value="Nucleic acid-binding proteins"/>
    <property type="match status" value="1"/>
</dbReference>
<dbReference type="PANTHER" id="PTHR11061:SF30">
    <property type="entry name" value="TRNA (URACIL(54)-C(5))-METHYLTRANSFERASE"/>
    <property type="match status" value="1"/>
</dbReference>
<dbReference type="OrthoDB" id="9804590at2"/>
<dbReference type="InterPro" id="IPR030391">
    <property type="entry name" value="MeTrfase_TrmA_CS"/>
</dbReference>
<accession>A0A2S6IVH7</accession>
<gene>
    <name evidence="7" type="ORF">CLV92_10164</name>
</gene>
<dbReference type="GO" id="GO:0070475">
    <property type="term" value="P:rRNA base methylation"/>
    <property type="evidence" value="ECO:0007669"/>
    <property type="project" value="TreeGrafter"/>
</dbReference>
<protein>
    <submittedName>
        <fullName evidence="7">tRNA/tmRNA/rRNA uracil-C5-methylase (TrmA/RlmC/RlmD family)</fullName>
    </submittedName>
</protein>
<keyword evidence="1 4" id="KW-0489">Methyltransferase</keyword>
<dbReference type="RefSeq" id="WP_104430811.1">
    <property type="nucleotide sequence ID" value="NZ_PTJD01000001.1"/>
</dbReference>
<dbReference type="Proteomes" id="UP000239485">
    <property type="component" value="Unassembled WGS sequence"/>
</dbReference>
<feature type="domain" description="TRAM" evidence="6">
    <location>
        <begin position="31"/>
        <end position="91"/>
    </location>
</feature>
<dbReference type="InterPro" id="IPR029063">
    <property type="entry name" value="SAM-dependent_MTases_sf"/>
</dbReference>
<evidence type="ECO:0000256" key="5">
    <source>
        <dbReference type="SAM" id="MobiDB-lite"/>
    </source>
</evidence>
<organism evidence="7 8">
    <name type="scientific">Kineococcus xinjiangensis</name>
    <dbReference type="NCBI Taxonomy" id="512762"/>
    <lineage>
        <taxon>Bacteria</taxon>
        <taxon>Bacillati</taxon>
        <taxon>Actinomycetota</taxon>
        <taxon>Actinomycetes</taxon>
        <taxon>Kineosporiales</taxon>
        <taxon>Kineosporiaceae</taxon>
        <taxon>Kineococcus</taxon>
    </lineage>
</organism>
<dbReference type="PROSITE" id="PS50926">
    <property type="entry name" value="TRAM"/>
    <property type="match status" value="1"/>
</dbReference>
<feature type="compositionally biased region" description="Basic and acidic residues" evidence="5">
    <location>
        <begin position="23"/>
        <end position="32"/>
    </location>
</feature>
<dbReference type="Pfam" id="PF01938">
    <property type="entry name" value="TRAM"/>
    <property type="match status" value="1"/>
</dbReference>
<evidence type="ECO:0000256" key="1">
    <source>
        <dbReference type="ARBA" id="ARBA00022603"/>
    </source>
</evidence>
<feature type="binding site" evidence="4">
    <location>
        <position position="291"/>
    </location>
    <ligand>
        <name>S-adenosyl-L-methionine</name>
        <dbReference type="ChEBI" id="CHEBI:59789"/>
    </ligand>
</feature>
<keyword evidence="3 4" id="KW-0949">S-adenosyl-L-methionine</keyword>
<dbReference type="InterPro" id="IPR012340">
    <property type="entry name" value="NA-bd_OB-fold"/>
</dbReference>
<evidence type="ECO:0000256" key="4">
    <source>
        <dbReference type="PROSITE-ProRule" id="PRU01024"/>
    </source>
</evidence>
<name>A0A2S6IVH7_9ACTN</name>
<sequence>MSRDGGAGPRRGRPVRRAGGRPQRQERQRDDSAVGTEFEVEVGPVAHGGHCVARHGGRVVFVRHTIPGERVRVRVTEGGEGSKFWRADAVEVLEASPDRVQQPCPVARPGLCGGCDFQHVALPAQRELKAAVVAEQLRRLAGLELPVVVEAVPGDEDGLRWRTRTAFAVDAEGRAGLRRHRSHEVVVLEDCPITEGGVIGTGVLQERWQHAAQVEVAVGSGEGAPLVVVTPAEGEAVPRRLPLPRLREASLAVRTAPGTLEQRGGRTWLEERVVAAGAEHRFRVSGAGFWQVHPGAPAVLVEAVLGALGPQPGERALDLYAGAGLFAAALAEAVGVTGTVLAVESDARAVRDARRNLHGQGQVRLVASRVDEALAGGEAGERADVVVLDPPRSGAGRGVVERLAALGPRAVAYVACDPAALARDVATFGELGYRLQALRAFDLFPMTQHVECVALLVPAGES</sequence>
<feature type="binding site" evidence="4">
    <location>
        <position position="320"/>
    </location>
    <ligand>
        <name>S-adenosyl-L-methionine</name>
        <dbReference type="ChEBI" id="CHEBI:59789"/>
    </ligand>
</feature>
<dbReference type="EMBL" id="PTJD01000001">
    <property type="protein sequence ID" value="PPK98369.1"/>
    <property type="molecule type" value="Genomic_DNA"/>
</dbReference>
<dbReference type="PROSITE" id="PS51687">
    <property type="entry name" value="SAM_MT_RNA_M5U"/>
    <property type="match status" value="1"/>
</dbReference>
<keyword evidence="8" id="KW-1185">Reference proteome</keyword>
<comment type="similarity">
    <text evidence="4">Belongs to the class I-like SAM-binding methyltransferase superfamily. RNA M5U methyltransferase family.</text>
</comment>
<evidence type="ECO:0000313" key="8">
    <source>
        <dbReference type="Proteomes" id="UP000239485"/>
    </source>
</evidence>
<feature type="region of interest" description="Disordered" evidence="5">
    <location>
        <begin position="1"/>
        <end position="36"/>
    </location>
</feature>
<evidence type="ECO:0000256" key="2">
    <source>
        <dbReference type="ARBA" id="ARBA00022679"/>
    </source>
</evidence>
<keyword evidence="2 4" id="KW-0808">Transferase</keyword>
<feature type="binding site" evidence="4">
    <location>
        <position position="389"/>
    </location>
    <ligand>
        <name>S-adenosyl-L-methionine</name>
        <dbReference type="ChEBI" id="CHEBI:59789"/>
    </ligand>
</feature>